<organism evidence="3 4">
    <name type="scientific">Paenibacillus soyae</name>
    <dbReference type="NCBI Taxonomy" id="2969249"/>
    <lineage>
        <taxon>Bacteria</taxon>
        <taxon>Bacillati</taxon>
        <taxon>Bacillota</taxon>
        <taxon>Bacilli</taxon>
        <taxon>Bacillales</taxon>
        <taxon>Paenibacillaceae</taxon>
        <taxon>Paenibacillus</taxon>
    </lineage>
</organism>
<dbReference type="InterPro" id="IPR017853">
    <property type="entry name" value="GH"/>
</dbReference>
<gene>
    <name evidence="3" type="ORF">NQZ67_12660</name>
</gene>
<feature type="chain" id="PRO_5040936666" evidence="1">
    <location>
        <begin position="19"/>
        <end position="1978"/>
    </location>
</feature>
<dbReference type="Gene3D" id="3.20.20.80">
    <property type="entry name" value="Glycosidases"/>
    <property type="match status" value="1"/>
</dbReference>
<dbReference type="PANTHER" id="PTHR43308">
    <property type="entry name" value="OUTER MEMBRANE PROTEIN ALPHA-RELATED"/>
    <property type="match status" value="1"/>
</dbReference>
<dbReference type="EMBL" id="JANIPJ010000008">
    <property type="protein sequence ID" value="MCR2804731.1"/>
    <property type="molecule type" value="Genomic_DNA"/>
</dbReference>
<feature type="signal peptide" evidence="1">
    <location>
        <begin position="1"/>
        <end position="18"/>
    </location>
</feature>
<dbReference type="RefSeq" id="WP_257446004.1">
    <property type="nucleotide sequence ID" value="NZ_JANIPJ010000008.1"/>
</dbReference>
<evidence type="ECO:0000313" key="4">
    <source>
        <dbReference type="Proteomes" id="UP001141950"/>
    </source>
</evidence>
<keyword evidence="1" id="KW-0732">Signal</keyword>
<feature type="domain" description="SLH" evidence="2">
    <location>
        <begin position="1799"/>
        <end position="1862"/>
    </location>
</feature>
<dbReference type="InterPro" id="IPR029062">
    <property type="entry name" value="Class_I_gatase-like"/>
</dbReference>
<evidence type="ECO:0000259" key="2">
    <source>
        <dbReference type="PROSITE" id="PS51272"/>
    </source>
</evidence>
<evidence type="ECO:0000313" key="3">
    <source>
        <dbReference type="EMBL" id="MCR2804731.1"/>
    </source>
</evidence>
<feature type="domain" description="SLH" evidence="2">
    <location>
        <begin position="1863"/>
        <end position="1921"/>
    </location>
</feature>
<dbReference type="PROSITE" id="PS51272">
    <property type="entry name" value="SLH"/>
    <property type="match status" value="3"/>
</dbReference>
<comment type="caution">
    <text evidence="3">The sequence shown here is derived from an EMBL/GenBank/DDBJ whole genome shotgun (WGS) entry which is preliminary data.</text>
</comment>
<dbReference type="CDD" id="cd03143">
    <property type="entry name" value="A4_beta-galactosidase_middle_domain"/>
    <property type="match status" value="1"/>
</dbReference>
<dbReference type="SUPFAM" id="SSF51445">
    <property type="entry name" value="(Trans)glycosidases"/>
    <property type="match status" value="1"/>
</dbReference>
<protein>
    <submittedName>
        <fullName evidence="3">S-layer homology domain-containing protein</fullName>
    </submittedName>
</protein>
<dbReference type="InterPro" id="IPR051465">
    <property type="entry name" value="Cell_Envelope_Struct_Comp"/>
</dbReference>
<name>A0A9X2MQ13_9BACL</name>
<feature type="domain" description="SLH" evidence="2">
    <location>
        <begin position="1923"/>
        <end position="1978"/>
    </location>
</feature>
<proteinExistence type="predicted"/>
<keyword evidence="4" id="KW-1185">Reference proteome</keyword>
<dbReference type="Proteomes" id="UP001141950">
    <property type="component" value="Unassembled WGS sequence"/>
</dbReference>
<dbReference type="Pfam" id="PF00395">
    <property type="entry name" value="SLH"/>
    <property type="match status" value="3"/>
</dbReference>
<dbReference type="InterPro" id="IPR001119">
    <property type="entry name" value="SLH_dom"/>
</dbReference>
<reference evidence="3" key="1">
    <citation type="submission" date="2022-08" db="EMBL/GenBank/DDBJ databases">
        <title>The genomic sequence of strain Paenibacillus sp. SCIV0701.</title>
        <authorList>
            <person name="Zhao H."/>
        </authorList>
    </citation>
    <scope>NUCLEOTIDE SEQUENCE</scope>
    <source>
        <strain evidence="3">SCIV0701</strain>
    </source>
</reference>
<dbReference type="PANTHER" id="PTHR43308:SF5">
    <property type="entry name" value="S-LAYER PROTEIN _ PEPTIDOGLYCAN ENDO-BETA-N-ACETYLGLUCOSAMINIDASE"/>
    <property type="match status" value="1"/>
</dbReference>
<dbReference type="Gene3D" id="3.40.50.880">
    <property type="match status" value="1"/>
</dbReference>
<accession>A0A9X2MQ13</accession>
<sequence>MKKTIALWLCIVMISALAVPPIAAASPQLSTAQELADYLKTKGGDASKIILADSNTTVQVSTPVTLNESFAIPSGIKLQGFVQMNIQSDIQVYGKLQDSRGLDFRKNGIVGTGAGSFVLHAGSSYYQQGVEVVGANGHFMLGANASVTLSASNHFEITSGTVTVAAGKTVTADMAKTIIVADGATLVVNGTIADGILQMTPPPGQADTTALVQAIHEANTNRASVSISVDGTDVTAPGIWVSSTVMSQYESAILAATAVRDQSGATQLEVDNAVAQLAAATSSFNAAKAQGTGNGVIRIASASELVAFLQTLTIDDTKVKLNGNTAELYEPVVLDKAMSIASGVKLQLFTQPTVSTTLDIYGIVQDSRAPELRTGGLIGAGTGKVNFHTGSSYYQQGTEVIGVNGIFRLGADTRVAVRADQHLDLAAGMVTLAKPVTSQVFSKITVSDEATFNFSIANIGEGVAYFPAGLHKVQLTEALAIAEAHRDFTSSSVDGQDVGSDTQWVTPAVKDSFAAAIQSAAAVRMDPDATESDYGQARAELETATTSFVAAKQPGALPVAEITTAGQLLSAIQAFQTGGEEVVRALNNEVVNGVTYQVIEVFKPVTIPSNVTVPANVRLKYTAQMTVHGVITVRGQLQDFRDEGFIIGNGAVGAGGIGAVQFMPGSALYIKGKGETVGPTGLLALDAGSVLSLYAKNRLELSKGSAKVLKPLIVALTNDAVIAEGTTLTVIASIPKEINVVSYGKIIDASIQNTEAKLGMIAVEAASSNEAVVTAELVEGRVYLTPGAAGSGQARVTLTSEDGKAAYIDVIAASGAIIDKTVMKYGALSPSELKALIRVRTNELEELITLAESRSLDAEREKGALWFAGEFDKYADWDEQNIAVNKKMFAVIPTYSPGGRSPEELAVELPEFERVEIIAMLEAAIAELNAVLDGTVTRRPVRLVDWDGITLQGSNFYSNGKPVFLHDYFSKPLDVPKDNATLYNHYLGSIDLPRSINPSFVTDNSGTPAPDKYGDLQNRPTSNMGYTILWHDPAPAWAVSQNGDTMRDGITTFTKYDINHPAIRSIWEDVLSHTGPITSGKPYTELGYLLANEPHWFLEKGHWAVAKKANGQEGISDIALQQFAEWLQDRHGSVDAMNALWSTSFASFDAAARGVIPMDKSYKGTPVGYDVSLFNMERGTEWLTFLHDQVKANDPDANTHMKLMPDLFAEGNRTHGINFEDLTEMAEIIGDDAKTRKVNFKATGSSEDWTEHYAYYWKELGMSYDFMHSVSPEKAHVNSEVHFLSTVAYRDLYMKPEYVRSTYWLATVLGMDAGFTWFWGRNPDGSIENRLMNTTVQGLLESYPGTVAQQPRVANELSKTMMDLNAFSEEIVQFQTQEKPIRIYYSETSAINDEHYVDDQFELYEALNFDGVPIGFATEGIIKKQPHSTWDVIVVRETPSVTDEEFDALQGYLNAGGTVIIDEESLAFNEYKQPRTASLMPGNGTLITMPGDATAMASEALDILDEANKLSPVELKESNGLAQKGALWRVVQAADDRYVMTVINVGKNTANLEIVMADQSSVTITDMMTGKELATAFTLPSEGVLLLEIEVHEKEQPAPPVIPVTTAPPLSTQDPRAEVISNPRADRGVIKWNVPANKNKVLLPAQSSGVQGQNKLQLLSDQLAIDIPASVLKDLTSSLGQGSMEGAVVSVAFDTLTESQSQSLVAAAMQAGKVQLKAATSMIDFTLSVVDQSGKEMKLSSFKEPITISLKLNEGAELSQLGMYFIREDGLLEYVGGEVRDGMLVAEVQHFSTYAGLQYKKTFKDVPASYWAAPAIEMLAARGIVTGVTSDEFKPKQSVTRAEFAALLVRALGLSASASAPFLDVAESDWYAEAVAAAYEAGLVQGAAANRFLPHASITRQEMAVMLYRAKAYIDRIPAHGQAKTASDLDEAAVWAQEAIADMLKLGWMQGRGEDVFAPLGITRREEAAQVLAAILAP</sequence>
<dbReference type="Gene3D" id="1.20.1270.90">
    <property type="entry name" value="AF1782-like"/>
    <property type="match status" value="2"/>
</dbReference>
<evidence type="ECO:0000256" key="1">
    <source>
        <dbReference type="SAM" id="SignalP"/>
    </source>
</evidence>